<dbReference type="SUPFAM" id="SSF53271">
    <property type="entry name" value="PRTase-like"/>
    <property type="match status" value="1"/>
</dbReference>
<accession>A0AAD8IQ45</accession>
<reference evidence="3" key="1">
    <citation type="submission" date="2023-02" db="EMBL/GenBank/DDBJ databases">
        <title>Genome of toxic invasive species Heracleum sosnowskyi carries increased number of genes despite the absence of recent whole-genome duplications.</title>
        <authorList>
            <person name="Schelkunov M."/>
            <person name="Shtratnikova V."/>
            <person name="Makarenko M."/>
            <person name="Klepikova A."/>
            <person name="Omelchenko D."/>
            <person name="Novikova G."/>
            <person name="Obukhova E."/>
            <person name="Bogdanov V."/>
            <person name="Penin A."/>
            <person name="Logacheva M."/>
        </authorList>
    </citation>
    <scope>NUCLEOTIDE SEQUENCE</scope>
    <source>
        <strain evidence="3">Hsosn_3</strain>
        <tissue evidence="3">Leaf</tissue>
    </source>
</reference>
<dbReference type="InterPro" id="IPR029057">
    <property type="entry name" value="PRTase-like"/>
</dbReference>
<keyword evidence="1" id="KW-0808">Transferase</keyword>
<proteinExistence type="predicted"/>
<dbReference type="Gene3D" id="3.60.20.10">
    <property type="entry name" value="Glutamine Phosphoribosylpyrophosphate, subunit 1, domain 1"/>
    <property type="match status" value="1"/>
</dbReference>
<comment type="caution">
    <text evidence="3">The sequence shown here is derived from an EMBL/GenBank/DDBJ whole genome shotgun (WGS) entry which is preliminary data.</text>
</comment>
<dbReference type="EMBL" id="JAUIZM010000004">
    <property type="protein sequence ID" value="KAK1388422.1"/>
    <property type="molecule type" value="Genomic_DNA"/>
</dbReference>
<protein>
    <submittedName>
        <fullName evidence="3">Uncharacterized protein</fullName>
    </submittedName>
</protein>
<gene>
    <name evidence="3" type="ORF">POM88_016600</name>
</gene>
<evidence type="ECO:0000313" key="4">
    <source>
        <dbReference type="Proteomes" id="UP001237642"/>
    </source>
</evidence>
<dbReference type="Proteomes" id="UP001237642">
    <property type="component" value="Unassembled WGS sequence"/>
</dbReference>
<sequence length="100" mass="10649">MPNSIVFGRSVYRHKYGEILATEAPVECDVVIAVPDFGVVAALALALSLQKTLMGAGFKETKDENGKSTSPVTEKDEVVASTKDCCLHNRTLGYSGCVAK</sequence>
<dbReference type="PANTHER" id="PTHR11907">
    <property type="entry name" value="AMIDOPHOSPHORIBOSYLTRANSFERASE"/>
    <property type="match status" value="1"/>
</dbReference>
<dbReference type="AlphaFoldDB" id="A0AAD8IQ45"/>
<evidence type="ECO:0000256" key="1">
    <source>
        <dbReference type="ARBA" id="ARBA00022679"/>
    </source>
</evidence>
<evidence type="ECO:0000313" key="3">
    <source>
        <dbReference type="EMBL" id="KAK1388422.1"/>
    </source>
</evidence>
<keyword evidence="4" id="KW-1185">Reference proteome</keyword>
<dbReference type="GO" id="GO:0016740">
    <property type="term" value="F:transferase activity"/>
    <property type="evidence" value="ECO:0007669"/>
    <property type="project" value="UniProtKB-KW"/>
</dbReference>
<reference evidence="3" key="2">
    <citation type="submission" date="2023-05" db="EMBL/GenBank/DDBJ databases">
        <authorList>
            <person name="Schelkunov M.I."/>
        </authorList>
    </citation>
    <scope>NUCLEOTIDE SEQUENCE</scope>
    <source>
        <strain evidence="3">Hsosn_3</strain>
        <tissue evidence="3">Leaf</tissue>
    </source>
</reference>
<organism evidence="3 4">
    <name type="scientific">Heracleum sosnowskyi</name>
    <dbReference type="NCBI Taxonomy" id="360622"/>
    <lineage>
        <taxon>Eukaryota</taxon>
        <taxon>Viridiplantae</taxon>
        <taxon>Streptophyta</taxon>
        <taxon>Embryophyta</taxon>
        <taxon>Tracheophyta</taxon>
        <taxon>Spermatophyta</taxon>
        <taxon>Magnoliopsida</taxon>
        <taxon>eudicotyledons</taxon>
        <taxon>Gunneridae</taxon>
        <taxon>Pentapetalae</taxon>
        <taxon>asterids</taxon>
        <taxon>campanulids</taxon>
        <taxon>Apiales</taxon>
        <taxon>Apiaceae</taxon>
        <taxon>Apioideae</taxon>
        <taxon>apioid superclade</taxon>
        <taxon>Tordylieae</taxon>
        <taxon>Tordyliinae</taxon>
        <taxon>Heracleum</taxon>
    </lineage>
</organism>
<keyword evidence="2" id="KW-0315">Glutamine amidotransferase</keyword>
<dbReference type="InterPro" id="IPR029055">
    <property type="entry name" value="Ntn_hydrolases_N"/>
</dbReference>
<dbReference type="Gene3D" id="3.40.50.2020">
    <property type="match status" value="1"/>
</dbReference>
<evidence type="ECO:0000256" key="2">
    <source>
        <dbReference type="ARBA" id="ARBA00022962"/>
    </source>
</evidence>
<name>A0AAD8IQ45_9APIA</name>